<dbReference type="InterPro" id="IPR016181">
    <property type="entry name" value="Acyl_CoA_acyltransferase"/>
</dbReference>
<evidence type="ECO:0000313" key="3">
    <source>
        <dbReference type="Proteomes" id="UP001419268"/>
    </source>
</evidence>
<sequence length="374" mass="42601">MIVVVVVLRDSATTIERQQQQEWLHKMKSFVNGDGASGGRLSFLQQLLRSRLVSMGARSKRRCGRRETRLGGSTRCSTMWEFEVISMSLDFDVFFVQGIGDISTSVKVLWKTKCLHGRWGEWESTNFSKVAELNITKELIGVIQGSIKMVTLCSQIKDHAIVGYILGIRVSPRYRRRGVATTLVGSLENWFIENKVDFAYMATERDNAASMKLFKDKNKFVDFRSLSMLIKPVSDYNLRIPNDVEIKNINIEIALELYKRSIMGSTEFFPRDVHDHHDDWEFNGHDHPRSWAVVSVWNSGKLFKLRVGNVPTSCLMSSMVLRYIDRVLPFLKIQVTPDLSEEFGFYFMYGVHGEGVNSGVLVKVPRLASPSSPA</sequence>
<protein>
    <recommendedName>
        <fullName evidence="1">N-acetyltransferase domain-containing protein</fullName>
    </recommendedName>
</protein>
<dbReference type="Proteomes" id="UP001419268">
    <property type="component" value="Unassembled WGS sequence"/>
</dbReference>
<reference evidence="2 3" key="1">
    <citation type="submission" date="2024-01" db="EMBL/GenBank/DDBJ databases">
        <title>Genome assemblies of Stephania.</title>
        <authorList>
            <person name="Yang L."/>
        </authorList>
    </citation>
    <scope>NUCLEOTIDE SEQUENCE [LARGE SCALE GENOMIC DNA]</scope>
    <source>
        <strain evidence="2">JXDWG</strain>
        <tissue evidence="2">Leaf</tissue>
    </source>
</reference>
<organism evidence="2 3">
    <name type="scientific">Stephania cephalantha</name>
    <dbReference type="NCBI Taxonomy" id="152367"/>
    <lineage>
        <taxon>Eukaryota</taxon>
        <taxon>Viridiplantae</taxon>
        <taxon>Streptophyta</taxon>
        <taxon>Embryophyta</taxon>
        <taxon>Tracheophyta</taxon>
        <taxon>Spermatophyta</taxon>
        <taxon>Magnoliopsida</taxon>
        <taxon>Ranunculales</taxon>
        <taxon>Menispermaceae</taxon>
        <taxon>Menispermoideae</taxon>
        <taxon>Cissampelideae</taxon>
        <taxon>Stephania</taxon>
    </lineage>
</organism>
<comment type="caution">
    <text evidence="2">The sequence shown here is derived from an EMBL/GenBank/DDBJ whole genome shotgun (WGS) entry which is preliminary data.</text>
</comment>
<dbReference type="Pfam" id="PF00583">
    <property type="entry name" value="Acetyltransf_1"/>
    <property type="match status" value="1"/>
</dbReference>
<dbReference type="InterPro" id="IPR052810">
    <property type="entry name" value="Plant_NAT"/>
</dbReference>
<evidence type="ECO:0000259" key="1">
    <source>
        <dbReference type="PROSITE" id="PS51186"/>
    </source>
</evidence>
<dbReference type="AlphaFoldDB" id="A0AAP0KUU1"/>
<dbReference type="GO" id="GO:0016747">
    <property type="term" value="F:acyltransferase activity, transferring groups other than amino-acyl groups"/>
    <property type="evidence" value="ECO:0007669"/>
    <property type="project" value="InterPro"/>
</dbReference>
<dbReference type="Gene3D" id="3.40.630.30">
    <property type="match status" value="1"/>
</dbReference>
<accession>A0AAP0KUU1</accession>
<name>A0AAP0KUU1_9MAGN</name>
<dbReference type="EMBL" id="JBBNAG010000002">
    <property type="protein sequence ID" value="KAK9159141.1"/>
    <property type="molecule type" value="Genomic_DNA"/>
</dbReference>
<gene>
    <name evidence="2" type="ORF">Scep_005715</name>
</gene>
<dbReference type="PROSITE" id="PS51186">
    <property type="entry name" value="GNAT"/>
    <property type="match status" value="1"/>
</dbReference>
<evidence type="ECO:0000313" key="2">
    <source>
        <dbReference type="EMBL" id="KAK9159141.1"/>
    </source>
</evidence>
<dbReference type="SUPFAM" id="SSF55729">
    <property type="entry name" value="Acyl-CoA N-acyltransferases (Nat)"/>
    <property type="match status" value="1"/>
</dbReference>
<dbReference type="InterPro" id="IPR000182">
    <property type="entry name" value="GNAT_dom"/>
</dbReference>
<dbReference type="PANTHER" id="PTHR47370">
    <property type="entry name" value="ACYL-COA N-ACYLTRANSFERASES (NAT) SUPERFAMILY PROTEIN"/>
    <property type="match status" value="1"/>
</dbReference>
<proteinExistence type="predicted"/>
<dbReference type="CDD" id="cd04301">
    <property type="entry name" value="NAT_SF"/>
    <property type="match status" value="1"/>
</dbReference>
<keyword evidence="3" id="KW-1185">Reference proteome</keyword>
<feature type="domain" description="N-acetyltransferase" evidence="1">
    <location>
        <begin position="89"/>
        <end position="243"/>
    </location>
</feature>
<dbReference type="PANTHER" id="PTHR47370:SF1">
    <property type="entry name" value="ACYL-COA N-ACYLTRANSFERASES (NAT) SUPERFAMILY PROTEIN"/>
    <property type="match status" value="1"/>
</dbReference>